<evidence type="ECO:0000256" key="1">
    <source>
        <dbReference type="SAM" id="MobiDB-lite"/>
    </source>
</evidence>
<feature type="region of interest" description="Disordered" evidence="1">
    <location>
        <begin position="245"/>
        <end position="290"/>
    </location>
</feature>
<feature type="region of interest" description="Disordered" evidence="1">
    <location>
        <begin position="303"/>
        <end position="330"/>
    </location>
</feature>
<accession>A0A914XB35</accession>
<feature type="compositionally biased region" description="Polar residues" evidence="1">
    <location>
        <begin position="166"/>
        <end position="181"/>
    </location>
</feature>
<evidence type="ECO:0000313" key="3">
    <source>
        <dbReference type="WBParaSite" id="PSAMB.scaffold6822size8731.g29175.t1"/>
    </source>
</evidence>
<dbReference type="Proteomes" id="UP000887566">
    <property type="component" value="Unplaced"/>
</dbReference>
<reference evidence="3" key="1">
    <citation type="submission" date="2022-11" db="UniProtKB">
        <authorList>
            <consortium name="WormBaseParasite"/>
        </authorList>
    </citation>
    <scope>IDENTIFICATION</scope>
</reference>
<name>A0A914XB35_9BILA</name>
<sequence length="387" mass="42600">MSTAEDDLKWCGEIRHTADHRTTNWRMGNWVINKSGYLVASSTSGHIECRKHLKDLSKLPPRPPTGCMLNIDFSGASMSIRFKEDPKLAADLFEVIKMKVERIGPVTLSRSVQKNSASNSSALSSSRSSGGGLVGVVRSTAKSLPVSKKPQNAAEPSRYSPVVEALSSSARSSQAKTNTPPDATVFASPSVATPSAIIWDENSAFDDVVRETPEERWPAANHDSRREFTTTQTPIAAHLANLFTADSPMPEDKENRPNVRRTANPSRGPLASNVQASLPTESFYGKNSVSSQPEIRRALTTFDRSPEKRALRKRKRGPLQGYLSEYSPKHRRTLTDANQIKFGNENLSPFKYSSAGRTPDKDFASASFQGYGFRSWLLENRHSAMNG</sequence>
<proteinExistence type="predicted"/>
<organism evidence="2 3">
    <name type="scientific">Plectus sambesii</name>
    <dbReference type="NCBI Taxonomy" id="2011161"/>
    <lineage>
        <taxon>Eukaryota</taxon>
        <taxon>Metazoa</taxon>
        <taxon>Ecdysozoa</taxon>
        <taxon>Nematoda</taxon>
        <taxon>Chromadorea</taxon>
        <taxon>Plectida</taxon>
        <taxon>Plectina</taxon>
        <taxon>Plectoidea</taxon>
        <taxon>Plectidae</taxon>
        <taxon>Plectus</taxon>
    </lineage>
</organism>
<protein>
    <submittedName>
        <fullName evidence="3">Uncharacterized protein</fullName>
    </submittedName>
</protein>
<feature type="region of interest" description="Disordered" evidence="1">
    <location>
        <begin position="110"/>
        <end position="187"/>
    </location>
</feature>
<feature type="compositionally biased region" description="Polar residues" evidence="1">
    <location>
        <begin position="272"/>
        <end position="290"/>
    </location>
</feature>
<dbReference type="AlphaFoldDB" id="A0A914XB35"/>
<keyword evidence="2" id="KW-1185">Reference proteome</keyword>
<feature type="compositionally biased region" description="Low complexity" evidence="1">
    <location>
        <begin position="115"/>
        <end position="128"/>
    </location>
</feature>
<evidence type="ECO:0000313" key="2">
    <source>
        <dbReference type="Proteomes" id="UP000887566"/>
    </source>
</evidence>
<dbReference type="WBParaSite" id="PSAMB.scaffold6822size8731.g29175.t1">
    <property type="protein sequence ID" value="PSAMB.scaffold6822size8731.g29175.t1"/>
    <property type="gene ID" value="PSAMB.scaffold6822size8731.g29175"/>
</dbReference>